<proteinExistence type="predicted"/>
<protein>
    <recommendedName>
        <fullName evidence="4">DUF2802 domain-containing protein</fullName>
    </recommendedName>
</protein>
<sequence length="127" mass="14532">MMEWALVILFGVAAVLLILSYTLTKKAKKAEQRELELYSVSFMEEINKLQQQMRNLELDNEILANQAGIDTTNKEQHELLRDALDLYKRGYSVASIANEKELSEIEVQGLLSPFMKQAEGRKVANDR</sequence>
<dbReference type="AlphaFoldDB" id="A0A4S3PLU1"/>
<dbReference type="EMBL" id="SLUB01000055">
    <property type="protein sequence ID" value="THE10046.1"/>
    <property type="molecule type" value="Genomic_DNA"/>
</dbReference>
<gene>
    <name evidence="2" type="ORF">E1I69_20165</name>
</gene>
<organism evidence="2 3">
    <name type="scientific">Bacillus timonensis</name>
    <dbReference type="NCBI Taxonomy" id="1033734"/>
    <lineage>
        <taxon>Bacteria</taxon>
        <taxon>Bacillati</taxon>
        <taxon>Bacillota</taxon>
        <taxon>Bacilli</taxon>
        <taxon>Bacillales</taxon>
        <taxon>Bacillaceae</taxon>
        <taxon>Bacillus</taxon>
    </lineage>
</organism>
<accession>A0A4S3PLU1</accession>
<keyword evidence="1" id="KW-0175">Coiled coil</keyword>
<evidence type="ECO:0000313" key="3">
    <source>
        <dbReference type="Proteomes" id="UP000306477"/>
    </source>
</evidence>
<dbReference type="Proteomes" id="UP000306477">
    <property type="component" value="Unassembled WGS sequence"/>
</dbReference>
<evidence type="ECO:0008006" key="4">
    <source>
        <dbReference type="Google" id="ProtNLM"/>
    </source>
</evidence>
<keyword evidence="3" id="KW-1185">Reference proteome</keyword>
<dbReference type="RefSeq" id="WP_136381353.1">
    <property type="nucleotide sequence ID" value="NZ_SLUB01000055.1"/>
</dbReference>
<evidence type="ECO:0000256" key="1">
    <source>
        <dbReference type="SAM" id="Coils"/>
    </source>
</evidence>
<dbReference type="OrthoDB" id="2937672at2"/>
<comment type="caution">
    <text evidence="2">The sequence shown here is derived from an EMBL/GenBank/DDBJ whole genome shotgun (WGS) entry which is preliminary data.</text>
</comment>
<feature type="coiled-coil region" evidence="1">
    <location>
        <begin position="39"/>
        <end position="66"/>
    </location>
</feature>
<evidence type="ECO:0000313" key="2">
    <source>
        <dbReference type="EMBL" id="THE10046.1"/>
    </source>
</evidence>
<name>A0A4S3PLU1_9BACI</name>
<reference evidence="2 3" key="1">
    <citation type="journal article" date="2019" name="Indoor Air">
        <title>Impacts of indoor surface finishes on bacterial viability.</title>
        <authorList>
            <person name="Hu J."/>
            <person name="Maamar S.B."/>
            <person name="Glawe A.J."/>
            <person name="Gottel N."/>
            <person name="Gilbert J.A."/>
            <person name="Hartmann E.M."/>
        </authorList>
    </citation>
    <scope>NUCLEOTIDE SEQUENCE [LARGE SCALE GENOMIC DNA]</scope>
    <source>
        <strain evidence="2 3">AF060A6</strain>
    </source>
</reference>
<dbReference type="STRING" id="1033734.GCA_000285535_00506"/>